<dbReference type="OrthoDB" id="9806127at2"/>
<evidence type="ECO:0000256" key="1">
    <source>
        <dbReference type="ARBA" id="ARBA00004429"/>
    </source>
</evidence>
<dbReference type="InterPro" id="IPR036640">
    <property type="entry name" value="ABC1_TM_sf"/>
</dbReference>
<keyword evidence="3" id="KW-1003">Cell membrane</keyword>
<dbReference type="GO" id="GO:0016887">
    <property type="term" value="F:ATP hydrolysis activity"/>
    <property type="evidence" value="ECO:0007669"/>
    <property type="project" value="InterPro"/>
</dbReference>
<dbReference type="PANTHER" id="PTHR24221">
    <property type="entry name" value="ATP-BINDING CASSETTE SUB-FAMILY B"/>
    <property type="match status" value="1"/>
</dbReference>
<feature type="transmembrane region" description="Helical" evidence="13">
    <location>
        <begin position="276"/>
        <end position="299"/>
    </location>
</feature>
<organism evidence="16 17">
    <name type="scientific">Corynebacterium variabile</name>
    <dbReference type="NCBI Taxonomy" id="1727"/>
    <lineage>
        <taxon>Bacteria</taxon>
        <taxon>Bacillati</taxon>
        <taxon>Actinomycetota</taxon>
        <taxon>Actinomycetes</taxon>
        <taxon>Mycobacteriales</taxon>
        <taxon>Corynebacteriaceae</taxon>
        <taxon>Corynebacterium</taxon>
    </lineage>
</organism>
<gene>
    <name evidence="16" type="ORF">CVAR292_02916</name>
</gene>
<dbReference type="Gene3D" id="3.40.50.300">
    <property type="entry name" value="P-loop containing nucleotide triphosphate hydrolases"/>
    <property type="match status" value="1"/>
</dbReference>
<dbReference type="Pfam" id="PF00664">
    <property type="entry name" value="ABC_membrane"/>
    <property type="match status" value="1"/>
</dbReference>
<evidence type="ECO:0000256" key="9">
    <source>
        <dbReference type="ARBA" id="ARBA00022989"/>
    </source>
</evidence>
<evidence type="ECO:0000313" key="17">
    <source>
        <dbReference type="Proteomes" id="UP000182498"/>
    </source>
</evidence>
<feature type="transmembrane region" description="Helical" evidence="13">
    <location>
        <begin position="190"/>
        <end position="209"/>
    </location>
</feature>
<feature type="region of interest" description="Disordered" evidence="12">
    <location>
        <begin position="1"/>
        <end position="33"/>
    </location>
</feature>
<evidence type="ECO:0000256" key="3">
    <source>
        <dbReference type="ARBA" id="ARBA00022475"/>
    </source>
</evidence>
<evidence type="ECO:0000256" key="8">
    <source>
        <dbReference type="ARBA" id="ARBA00022967"/>
    </source>
</evidence>
<dbReference type="InterPro" id="IPR003593">
    <property type="entry name" value="AAA+_ATPase"/>
</dbReference>
<evidence type="ECO:0000256" key="2">
    <source>
        <dbReference type="ARBA" id="ARBA00022448"/>
    </source>
</evidence>
<feature type="transmembrane region" description="Helical" evidence="13">
    <location>
        <begin position="305"/>
        <end position="324"/>
    </location>
</feature>
<dbReference type="GO" id="GO:0005524">
    <property type="term" value="F:ATP binding"/>
    <property type="evidence" value="ECO:0007669"/>
    <property type="project" value="UniProtKB-KW"/>
</dbReference>
<proteinExistence type="inferred from homology"/>
<evidence type="ECO:0000313" key="16">
    <source>
        <dbReference type="EMBL" id="CUU67552.1"/>
    </source>
</evidence>
<evidence type="ECO:0000256" key="11">
    <source>
        <dbReference type="ARBA" id="ARBA00023455"/>
    </source>
</evidence>
<name>A0A110BGS5_9CORY</name>
<keyword evidence="2" id="KW-0813">Transport</keyword>
<feature type="transmembrane region" description="Helical" evidence="13">
    <location>
        <begin position="158"/>
        <end position="184"/>
    </location>
</feature>
<evidence type="ECO:0000256" key="7">
    <source>
        <dbReference type="ARBA" id="ARBA00022840"/>
    </source>
</evidence>
<evidence type="ECO:0000256" key="4">
    <source>
        <dbReference type="ARBA" id="ARBA00022519"/>
    </source>
</evidence>
<dbReference type="AlphaFoldDB" id="A0A110BGS5"/>
<dbReference type="InterPro" id="IPR011527">
    <property type="entry name" value="ABC1_TM_dom"/>
</dbReference>
<dbReference type="SUPFAM" id="SSF90123">
    <property type="entry name" value="ABC transporter transmembrane region"/>
    <property type="match status" value="1"/>
</dbReference>
<keyword evidence="7" id="KW-0067">ATP-binding</keyword>
<protein>
    <submittedName>
        <fullName evidence="16">ABC-type multidrug transport system, ATPase and permease components</fullName>
    </submittedName>
</protein>
<keyword evidence="9 13" id="KW-1133">Transmembrane helix</keyword>
<dbReference type="GO" id="GO:0140359">
    <property type="term" value="F:ABC-type transporter activity"/>
    <property type="evidence" value="ECO:0007669"/>
    <property type="project" value="InterPro"/>
</dbReference>
<keyword evidence="4" id="KW-0997">Cell inner membrane</keyword>
<dbReference type="GO" id="GO:0005886">
    <property type="term" value="C:plasma membrane"/>
    <property type="evidence" value="ECO:0007669"/>
    <property type="project" value="UniProtKB-SubCell"/>
</dbReference>
<evidence type="ECO:0000256" key="10">
    <source>
        <dbReference type="ARBA" id="ARBA00023136"/>
    </source>
</evidence>
<dbReference type="InterPro" id="IPR003439">
    <property type="entry name" value="ABC_transporter-like_ATP-bd"/>
</dbReference>
<keyword evidence="8" id="KW-1278">Translocase</keyword>
<accession>A0A110BGS5</accession>
<feature type="transmembrane region" description="Helical" evidence="13">
    <location>
        <begin position="48"/>
        <end position="73"/>
    </location>
</feature>
<reference evidence="17" key="1">
    <citation type="submission" date="2015-11" db="EMBL/GenBank/DDBJ databases">
        <authorList>
            <person name="Dugat-Bony E."/>
        </authorList>
    </citation>
    <scope>NUCLEOTIDE SEQUENCE [LARGE SCALE GENOMIC DNA]</scope>
    <source>
        <strain evidence="17">Mu292</strain>
    </source>
</reference>
<dbReference type="PROSITE" id="PS50929">
    <property type="entry name" value="ABC_TM1F"/>
    <property type="match status" value="1"/>
</dbReference>
<dbReference type="InterPro" id="IPR027417">
    <property type="entry name" value="P-loop_NTPase"/>
</dbReference>
<dbReference type="EMBL" id="FAUH01000033">
    <property type="protein sequence ID" value="CUU67552.1"/>
    <property type="molecule type" value="Genomic_DNA"/>
</dbReference>
<evidence type="ECO:0000256" key="12">
    <source>
        <dbReference type="SAM" id="MobiDB-lite"/>
    </source>
</evidence>
<dbReference type="RefSeq" id="WP_073884833.1">
    <property type="nucleotide sequence ID" value="NZ_FAUH01000033.1"/>
</dbReference>
<dbReference type="PANTHER" id="PTHR24221:SF654">
    <property type="entry name" value="ATP-BINDING CASSETTE SUB-FAMILY B MEMBER 6"/>
    <property type="match status" value="1"/>
</dbReference>
<evidence type="ECO:0000259" key="15">
    <source>
        <dbReference type="PROSITE" id="PS50929"/>
    </source>
</evidence>
<keyword evidence="17" id="KW-1185">Reference proteome</keyword>
<dbReference type="SMART" id="SM00382">
    <property type="entry name" value="AAA"/>
    <property type="match status" value="1"/>
</dbReference>
<dbReference type="CDD" id="cd07346">
    <property type="entry name" value="ABC_6TM_exporters"/>
    <property type="match status" value="1"/>
</dbReference>
<comment type="subcellular location">
    <subcellularLocation>
        <location evidence="1">Cell inner membrane</location>
        <topology evidence="1">Multi-pass membrane protein</topology>
    </subcellularLocation>
</comment>
<feature type="transmembrane region" description="Helical" evidence="13">
    <location>
        <begin position="85"/>
        <end position="104"/>
    </location>
</feature>
<dbReference type="Gene3D" id="1.20.1560.10">
    <property type="entry name" value="ABC transporter type 1, transmembrane domain"/>
    <property type="match status" value="1"/>
</dbReference>
<dbReference type="PROSITE" id="PS50893">
    <property type="entry name" value="ABC_TRANSPORTER_2"/>
    <property type="match status" value="1"/>
</dbReference>
<keyword evidence="6" id="KW-0547">Nucleotide-binding</keyword>
<feature type="domain" description="ABC transporter" evidence="14">
    <location>
        <begin position="366"/>
        <end position="599"/>
    </location>
</feature>
<evidence type="ECO:0000256" key="13">
    <source>
        <dbReference type="SAM" id="Phobius"/>
    </source>
</evidence>
<evidence type="ECO:0000256" key="6">
    <source>
        <dbReference type="ARBA" id="ARBA00022741"/>
    </source>
</evidence>
<sequence length="605" mass="64503">MPDDATATQAVLPDAQSESAPDTLEPETRAAGSDKSLGSLLAPVRGRLILAGAFQALGALTSLVPYVAIYRIVEELLQPAGASGNVVWAWAVIAVIGVLVRTAATGAAYTITHGADGTVGQALRQRLTDRLWRVPLGWFGERSSGQVKRRLQDDVHDVHHLVAHAINDLVGAIVAPLAGFVLLFVVNWRLGLVCLVPVLLYFVGLSVMMRGNTENAARWDEALGRVNSRIVEFVQGIAVVKTFGRTRSTQERYHAVGDELAVFFERWMGPLLRVNALASAVLAPPTVIALVLATGAWFVHSGWGAPAEVLLALMIGVGLGAPVLNMGIGAQAMRTATAAAARLGDLLRTPVLPQVAHPRTPEGAVVEYDGVRFSYDGQTDVLSDIDLVLRPGTVTALVGPSGSGKSTLARLLPRFWDVTDGAIRIGGVDLRHAAPEEIYRRVAFVFQDNVLLRMSVRDNLRLAAPDADDATVEAAARAAQIHDVIMSMPHGYDTIVHEQVTPSGGETQRLCIARAMLADAPIVVLDEATAFADPESEAAVQDALSTLIAGRAVLVIAHRLRTITDADQIVVLEGGRVVETGRHDELLDHGRLYAALWNAQEGTTA</sequence>
<feature type="domain" description="ABC transmembrane type-1" evidence="15">
    <location>
        <begin position="49"/>
        <end position="335"/>
    </location>
</feature>
<dbReference type="Pfam" id="PF00005">
    <property type="entry name" value="ABC_tran"/>
    <property type="match status" value="1"/>
</dbReference>
<evidence type="ECO:0000259" key="14">
    <source>
        <dbReference type="PROSITE" id="PS50893"/>
    </source>
</evidence>
<dbReference type="FunFam" id="3.40.50.300:FF:000221">
    <property type="entry name" value="Multidrug ABC transporter ATP-binding protein"/>
    <property type="match status" value="1"/>
</dbReference>
<dbReference type="InterPro" id="IPR039421">
    <property type="entry name" value="Type_1_exporter"/>
</dbReference>
<dbReference type="SUPFAM" id="SSF52540">
    <property type="entry name" value="P-loop containing nucleoside triphosphate hydrolases"/>
    <property type="match status" value="1"/>
</dbReference>
<keyword evidence="5 13" id="KW-0812">Transmembrane</keyword>
<dbReference type="Proteomes" id="UP000182498">
    <property type="component" value="Unassembled WGS sequence"/>
</dbReference>
<comment type="similarity">
    <text evidence="11">Belongs to the ABC transporter superfamily. Siderophore-Fe(3+) uptake transporter (SIUT) (TC 3.A.1.21) family.</text>
</comment>
<evidence type="ECO:0000256" key="5">
    <source>
        <dbReference type="ARBA" id="ARBA00022692"/>
    </source>
</evidence>
<keyword evidence="10 13" id="KW-0472">Membrane</keyword>